<evidence type="ECO:0000313" key="1">
    <source>
        <dbReference type="EMBL" id="TYS14265.1"/>
    </source>
</evidence>
<name>A0A5D4NJ78_9BACI</name>
<dbReference type="Proteomes" id="UP000322267">
    <property type="component" value="Unassembled WGS sequence"/>
</dbReference>
<protein>
    <submittedName>
        <fullName evidence="1">Uncharacterized protein</fullName>
    </submittedName>
</protein>
<dbReference type="OrthoDB" id="2943035at2"/>
<gene>
    <name evidence="1" type="ORF">FZC78_19100</name>
</gene>
<dbReference type="EMBL" id="VTEI01000014">
    <property type="protein sequence ID" value="TYS14265.1"/>
    <property type="molecule type" value="Genomic_DNA"/>
</dbReference>
<proteinExistence type="predicted"/>
<organism evidence="1 2">
    <name type="scientific">Rossellomorea vietnamensis</name>
    <dbReference type="NCBI Taxonomy" id="218284"/>
    <lineage>
        <taxon>Bacteria</taxon>
        <taxon>Bacillati</taxon>
        <taxon>Bacillota</taxon>
        <taxon>Bacilli</taxon>
        <taxon>Bacillales</taxon>
        <taxon>Bacillaceae</taxon>
        <taxon>Rossellomorea</taxon>
    </lineage>
</organism>
<accession>A0A5D4NJ78</accession>
<dbReference type="AlphaFoldDB" id="A0A5D4NJ78"/>
<sequence length="60" mass="6766">MKEIKILTHDGAEYTAAIEEYDAITLNEQLNSPEINTVIIGEFIFSRINIKSVVPIDESQ</sequence>
<evidence type="ECO:0000313" key="2">
    <source>
        <dbReference type="Proteomes" id="UP000322267"/>
    </source>
</evidence>
<comment type="caution">
    <text evidence="1">The sequence shown here is derived from an EMBL/GenBank/DDBJ whole genome shotgun (WGS) entry which is preliminary data.</text>
</comment>
<reference evidence="1 2" key="1">
    <citation type="submission" date="2019-08" db="EMBL/GenBank/DDBJ databases">
        <title>Bacillus genomes from the desert of Cuatro Cienegas, Coahuila.</title>
        <authorList>
            <person name="Olmedo-Alvarez G."/>
        </authorList>
    </citation>
    <scope>NUCLEOTIDE SEQUENCE [LARGE SCALE GENOMIC DNA]</scope>
    <source>
        <strain evidence="1 2">CH34_1T</strain>
    </source>
</reference>
<dbReference type="RefSeq" id="WP_148941679.1">
    <property type="nucleotide sequence ID" value="NZ_VTEI01000014.1"/>
</dbReference>